<dbReference type="Pfam" id="PF08348">
    <property type="entry name" value="PAS_6"/>
    <property type="match status" value="1"/>
</dbReference>
<dbReference type="PANTHER" id="PTHR35568">
    <property type="entry name" value="TRANSCRIPTIONAL REGULATOR DAUR"/>
    <property type="match status" value="1"/>
</dbReference>
<keyword evidence="1" id="KW-0812">Transmembrane</keyword>
<comment type="caution">
    <text evidence="3">The sequence shown here is derived from an EMBL/GenBank/DDBJ whole genome shotgun (WGS) entry which is preliminary data.</text>
</comment>
<evidence type="ECO:0000256" key="1">
    <source>
        <dbReference type="SAM" id="Phobius"/>
    </source>
</evidence>
<protein>
    <submittedName>
        <fullName evidence="3">YheO-like PAS domain-containing protein</fullName>
    </submittedName>
</protein>
<keyword evidence="4" id="KW-1185">Reference proteome</keyword>
<organism evidence="3 4">
    <name type="scientific">Polynucleobacter brandtiae</name>
    <dbReference type="NCBI Taxonomy" id="1938816"/>
    <lineage>
        <taxon>Bacteria</taxon>
        <taxon>Pseudomonadati</taxon>
        <taxon>Pseudomonadota</taxon>
        <taxon>Betaproteobacteria</taxon>
        <taxon>Burkholderiales</taxon>
        <taxon>Burkholderiaceae</taxon>
        <taxon>Polynucleobacter</taxon>
    </lineage>
</organism>
<keyword evidence="1" id="KW-0472">Membrane</keyword>
<evidence type="ECO:0000259" key="2">
    <source>
        <dbReference type="Pfam" id="PF08348"/>
    </source>
</evidence>
<dbReference type="AlphaFoldDB" id="A0A2M8VJ48"/>
<dbReference type="OrthoDB" id="9796595at2"/>
<feature type="transmembrane region" description="Helical" evidence="1">
    <location>
        <begin position="12"/>
        <end position="34"/>
    </location>
</feature>
<dbReference type="InterPro" id="IPR013559">
    <property type="entry name" value="YheO"/>
</dbReference>
<dbReference type="PANTHER" id="PTHR35568:SF1">
    <property type="entry name" value="TRANSCRIPTIONAL REGULATOR DAUR"/>
    <property type="match status" value="1"/>
</dbReference>
<dbReference type="InterPro" id="IPR039446">
    <property type="entry name" value="DauR-like"/>
</dbReference>
<reference evidence="3 4" key="1">
    <citation type="submission" date="2017-11" db="EMBL/GenBank/DDBJ databases">
        <title>Genomic Encyclopedia of Type Strains, Phase III (KMG-III): the genomes of soil and plant-associated and newly described type strains.</title>
        <authorList>
            <person name="Whitman W."/>
        </authorList>
    </citation>
    <scope>NUCLEOTIDE SEQUENCE [LARGE SCALE GENOMIC DNA]</scope>
    <source>
        <strain evidence="3 4">UB-Domo-W1</strain>
    </source>
</reference>
<name>A0A2M8VJ48_9BURK</name>
<dbReference type="Proteomes" id="UP000229366">
    <property type="component" value="Unassembled WGS sequence"/>
</dbReference>
<keyword evidence="1" id="KW-1133">Transmembrane helix</keyword>
<dbReference type="EMBL" id="PGTX01000005">
    <property type="protein sequence ID" value="PJI76953.1"/>
    <property type="molecule type" value="Genomic_DNA"/>
</dbReference>
<accession>A0A2M8VJ48</accession>
<feature type="domain" description="YheO-like" evidence="2">
    <location>
        <begin position="140"/>
        <end position="253"/>
    </location>
</feature>
<evidence type="ECO:0000313" key="3">
    <source>
        <dbReference type="EMBL" id="PJI76953.1"/>
    </source>
</evidence>
<evidence type="ECO:0000313" key="4">
    <source>
        <dbReference type="Proteomes" id="UP000229366"/>
    </source>
</evidence>
<gene>
    <name evidence="3" type="ORF">B0G85_1872</name>
</gene>
<proteinExistence type="predicted"/>
<dbReference type="RefSeq" id="WP_100380168.1">
    <property type="nucleotide sequence ID" value="NZ_CBCSBW010000006.1"/>
</dbReference>
<sequence>MTFSHMNLDKKLLKKSFSILLPALLVVGITLYLLSLSGLNYRNDDPLEGKPLIAYPPYYPIESNKKGMLYLDKNKFIAACDYFTLHPSPKAIADLIYLGQANDIASLLEGKESKCYQDLMLSSPFVDPKSITEEKERIFQNYIDIANAIAVTTYGTDAEIVVYDVRNPLRSVVLSENSLAGPTQIGTAISPFGLEVIKNYALYERTGSSFTSFLLTGDGGKKLKSTVIPLFNKRYGLVGLMWINIDITKFGKSANSPEVKVFLQNYAKVVPNDRIEELIKLSKSGSLEEK</sequence>